<dbReference type="AlphaFoldDB" id="A0A2N5UL24"/>
<evidence type="ECO:0008006" key="5">
    <source>
        <dbReference type="Google" id="ProtNLM"/>
    </source>
</evidence>
<proteinExistence type="predicted"/>
<feature type="signal peptide" evidence="1">
    <location>
        <begin position="1"/>
        <end position="25"/>
    </location>
</feature>
<comment type="caution">
    <text evidence="3">The sequence shown here is derived from an EMBL/GenBank/DDBJ whole genome shotgun (WGS) entry which is preliminary data.</text>
</comment>
<evidence type="ECO:0000256" key="1">
    <source>
        <dbReference type="SAM" id="SignalP"/>
    </source>
</evidence>
<protein>
    <recommendedName>
        <fullName evidence="5">Secreted protein</fullName>
    </recommendedName>
</protein>
<name>A0A2N5UL24_9BASI</name>
<dbReference type="EMBL" id="PGCI01000128">
    <property type="protein sequence ID" value="PLW38453.1"/>
    <property type="molecule type" value="Genomic_DNA"/>
</dbReference>
<gene>
    <name evidence="3" type="ORF">PCASD_10361</name>
    <name evidence="2" type="ORF">PCASD_15254</name>
</gene>
<dbReference type="Proteomes" id="UP000235392">
    <property type="component" value="Unassembled WGS sequence"/>
</dbReference>
<evidence type="ECO:0000313" key="4">
    <source>
        <dbReference type="Proteomes" id="UP000235392"/>
    </source>
</evidence>
<keyword evidence="1" id="KW-0732">Signal</keyword>
<reference evidence="3 4" key="1">
    <citation type="submission" date="2017-11" db="EMBL/GenBank/DDBJ databases">
        <title>De novo assembly and phasing of dikaryotic genomes from two isolates of Puccinia coronata f. sp. avenae, the causal agent of oat crown rust.</title>
        <authorList>
            <person name="Miller M.E."/>
            <person name="Zhang Y."/>
            <person name="Omidvar V."/>
            <person name="Sperschneider J."/>
            <person name="Schwessinger B."/>
            <person name="Raley C."/>
            <person name="Palmer J.M."/>
            <person name="Garnica D."/>
            <person name="Upadhyaya N."/>
            <person name="Rathjen J."/>
            <person name="Taylor J.M."/>
            <person name="Park R.F."/>
            <person name="Dodds P.N."/>
            <person name="Hirsch C.D."/>
            <person name="Kianian S.F."/>
            <person name="Figueroa M."/>
        </authorList>
    </citation>
    <scope>NUCLEOTIDE SEQUENCE [LARGE SCALE GENOMIC DNA]</scope>
    <source>
        <strain evidence="3">12SD80</strain>
    </source>
</reference>
<accession>A0A2N5UL24</accession>
<evidence type="ECO:0000313" key="3">
    <source>
        <dbReference type="EMBL" id="PLW38453.1"/>
    </source>
</evidence>
<sequence>MSSFNPLLFWLRIAVALSIASLASTYSSYSNTYCNTFEINPKGSEHAATCNEEMKCSQGCTSEIVGSDCNDAKNVHSSSQKCLNGLRVITNSAGVSYLCRNDAGEFTCQKKSDDQAICGNCF</sequence>
<organism evidence="3 4">
    <name type="scientific">Puccinia coronata f. sp. avenae</name>
    <dbReference type="NCBI Taxonomy" id="200324"/>
    <lineage>
        <taxon>Eukaryota</taxon>
        <taxon>Fungi</taxon>
        <taxon>Dikarya</taxon>
        <taxon>Basidiomycota</taxon>
        <taxon>Pucciniomycotina</taxon>
        <taxon>Pucciniomycetes</taxon>
        <taxon>Pucciniales</taxon>
        <taxon>Pucciniaceae</taxon>
        <taxon>Puccinia</taxon>
    </lineage>
</organism>
<evidence type="ECO:0000313" key="2">
    <source>
        <dbReference type="EMBL" id="PLW23129.1"/>
    </source>
</evidence>
<dbReference type="EMBL" id="PGCI01000642">
    <property type="protein sequence ID" value="PLW23129.1"/>
    <property type="molecule type" value="Genomic_DNA"/>
</dbReference>
<feature type="chain" id="PRO_5014563606" description="Secreted protein" evidence="1">
    <location>
        <begin position="26"/>
        <end position="122"/>
    </location>
</feature>